<evidence type="ECO:0000313" key="7">
    <source>
        <dbReference type="Proteomes" id="UP001596065"/>
    </source>
</evidence>
<keyword evidence="7" id="KW-1185">Reference proteome</keyword>
<feature type="domain" description="HTH lysR-type" evidence="5">
    <location>
        <begin position="25"/>
        <end position="82"/>
    </location>
</feature>
<comment type="caution">
    <text evidence="6">The sequence shown here is derived from an EMBL/GenBank/DDBJ whole genome shotgun (WGS) entry which is preliminary data.</text>
</comment>
<dbReference type="InterPro" id="IPR036388">
    <property type="entry name" value="WH-like_DNA-bd_sf"/>
</dbReference>
<dbReference type="RefSeq" id="WP_344352286.1">
    <property type="nucleotide sequence ID" value="NZ_BAAASM010000057.1"/>
</dbReference>
<dbReference type="Pfam" id="PF00126">
    <property type="entry name" value="HTH_1"/>
    <property type="match status" value="1"/>
</dbReference>
<dbReference type="PANTHER" id="PTHR30419:SF31">
    <property type="entry name" value="BLR3139 PROTEIN"/>
    <property type="match status" value="1"/>
</dbReference>
<accession>A0ABW0WJ38</accession>
<keyword evidence="2" id="KW-0805">Transcription regulation</keyword>
<dbReference type="Gene3D" id="1.10.10.10">
    <property type="entry name" value="Winged helix-like DNA-binding domain superfamily/Winged helix DNA-binding domain"/>
    <property type="match status" value="1"/>
</dbReference>
<dbReference type="PROSITE" id="PS50931">
    <property type="entry name" value="HTH_LYSR"/>
    <property type="match status" value="1"/>
</dbReference>
<dbReference type="InterPro" id="IPR000847">
    <property type="entry name" value="LysR_HTH_N"/>
</dbReference>
<dbReference type="SUPFAM" id="SSF53850">
    <property type="entry name" value="Periplasmic binding protein-like II"/>
    <property type="match status" value="1"/>
</dbReference>
<gene>
    <name evidence="6" type="ORF">ACFP3J_22600</name>
</gene>
<sequence>MPAYDAAVTVCSAPGGALRERERMMDLRQMEVVVAVADTGGFTAAARRLHVVQSAVSGTVRTLERELGTPLFDRTTHRVSLTPAGEAFVPAARAALRAAELAREAVDAVKGQLRGRITVGTMQGVWAGLHHALAALRREHPGVVVQLRQAAVADIRQALRDGTVDLAVVALDRQQQRGLTTRLLSREDMVLVASPHRDLPGTTQDGEVDLADIARLPMVDFSPGWAIRYAVDRSFRAAGVEHTTTFEVNDIVAAAELVRNDLGVCIMPRSIADRFPDLRRYPFHRHAPSWKIMVVRPPGEAPPAVAALLNHIT</sequence>
<evidence type="ECO:0000256" key="1">
    <source>
        <dbReference type="ARBA" id="ARBA00009437"/>
    </source>
</evidence>
<dbReference type="InterPro" id="IPR005119">
    <property type="entry name" value="LysR_subst-bd"/>
</dbReference>
<evidence type="ECO:0000313" key="6">
    <source>
        <dbReference type="EMBL" id="MFC5658266.1"/>
    </source>
</evidence>
<evidence type="ECO:0000259" key="5">
    <source>
        <dbReference type="PROSITE" id="PS50931"/>
    </source>
</evidence>
<dbReference type="InterPro" id="IPR036390">
    <property type="entry name" value="WH_DNA-bd_sf"/>
</dbReference>
<keyword evidence="3" id="KW-0238">DNA-binding</keyword>
<dbReference type="PRINTS" id="PR00039">
    <property type="entry name" value="HTHLYSR"/>
</dbReference>
<keyword evidence="4" id="KW-0804">Transcription</keyword>
<proteinExistence type="inferred from homology"/>
<dbReference type="EMBL" id="JBHSOE010000041">
    <property type="protein sequence ID" value="MFC5658266.1"/>
    <property type="molecule type" value="Genomic_DNA"/>
</dbReference>
<dbReference type="Pfam" id="PF03466">
    <property type="entry name" value="LysR_substrate"/>
    <property type="match status" value="1"/>
</dbReference>
<dbReference type="InterPro" id="IPR050950">
    <property type="entry name" value="HTH-type_LysR_regulators"/>
</dbReference>
<reference evidence="7" key="1">
    <citation type="journal article" date="2019" name="Int. J. Syst. Evol. Microbiol.">
        <title>The Global Catalogue of Microorganisms (GCM) 10K type strain sequencing project: providing services to taxonomists for standard genome sequencing and annotation.</title>
        <authorList>
            <consortium name="The Broad Institute Genomics Platform"/>
            <consortium name="The Broad Institute Genome Sequencing Center for Infectious Disease"/>
            <person name="Wu L."/>
            <person name="Ma J."/>
        </authorList>
    </citation>
    <scope>NUCLEOTIDE SEQUENCE [LARGE SCALE GENOMIC DNA]</scope>
    <source>
        <strain evidence="7">KCTC 5701</strain>
    </source>
</reference>
<evidence type="ECO:0000256" key="3">
    <source>
        <dbReference type="ARBA" id="ARBA00023125"/>
    </source>
</evidence>
<dbReference type="Proteomes" id="UP001596065">
    <property type="component" value="Unassembled WGS sequence"/>
</dbReference>
<protein>
    <submittedName>
        <fullName evidence="6">LysR family transcriptional regulator</fullName>
    </submittedName>
</protein>
<comment type="similarity">
    <text evidence="1">Belongs to the LysR transcriptional regulatory family.</text>
</comment>
<evidence type="ECO:0000256" key="4">
    <source>
        <dbReference type="ARBA" id="ARBA00023163"/>
    </source>
</evidence>
<dbReference type="Gene3D" id="3.40.190.290">
    <property type="match status" value="1"/>
</dbReference>
<evidence type="ECO:0000256" key="2">
    <source>
        <dbReference type="ARBA" id="ARBA00023015"/>
    </source>
</evidence>
<dbReference type="PANTHER" id="PTHR30419">
    <property type="entry name" value="HTH-TYPE TRANSCRIPTIONAL REGULATOR YBHD"/>
    <property type="match status" value="1"/>
</dbReference>
<name>A0ABW0WJ38_STRNO</name>
<organism evidence="6 7">
    <name type="scientific">Streptomyces nogalater</name>
    <dbReference type="NCBI Taxonomy" id="38314"/>
    <lineage>
        <taxon>Bacteria</taxon>
        <taxon>Bacillati</taxon>
        <taxon>Actinomycetota</taxon>
        <taxon>Actinomycetes</taxon>
        <taxon>Kitasatosporales</taxon>
        <taxon>Streptomycetaceae</taxon>
        <taxon>Streptomyces</taxon>
    </lineage>
</organism>
<dbReference type="SUPFAM" id="SSF46785">
    <property type="entry name" value="Winged helix' DNA-binding domain"/>
    <property type="match status" value="1"/>
</dbReference>